<reference evidence="2" key="1">
    <citation type="submission" date="2016-06" db="EMBL/GenBank/DDBJ databases">
        <authorList>
            <person name="Varghese N."/>
            <person name="Submissions Spin"/>
        </authorList>
    </citation>
    <scope>NUCLEOTIDE SEQUENCE [LARGE SCALE GENOMIC DNA]</scope>
    <source>
        <strain evidence="2">DSM 43816</strain>
    </source>
</reference>
<dbReference type="OrthoDB" id="3393036at2"/>
<dbReference type="InParanoid" id="A0A1C5A2L1"/>
<name>A0A1C5A2L1_MICEC</name>
<gene>
    <name evidence="1" type="ORF">GA0070618_6187</name>
</gene>
<protein>
    <recommendedName>
        <fullName evidence="3">Flavin reductase</fullName>
    </recommendedName>
</protein>
<organism evidence="1 2">
    <name type="scientific">Micromonospora echinospora</name>
    <name type="common">Micromonospora purpurea</name>
    <dbReference type="NCBI Taxonomy" id="1877"/>
    <lineage>
        <taxon>Bacteria</taxon>
        <taxon>Bacillati</taxon>
        <taxon>Actinomycetota</taxon>
        <taxon>Actinomycetes</taxon>
        <taxon>Micromonosporales</taxon>
        <taxon>Micromonosporaceae</taxon>
        <taxon>Micromonospora</taxon>
    </lineage>
</organism>
<evidence type="ECO:0000313" key="2">
    <source>
        <dbReference type="Proteomes" id="UP000198253"/>
    </source>
</evidence>
<evidence type="ECO:0008006" key="3">
    <source>
        <dbReference type="Google" id="ProtNLM"/>
    </source>
</evidence>
<dbReference type="EMBL" id="LT607413">
    <property type="protein sequence ID" value="SCF39440.1"/>
    <property type="molecule type" value="Genomic_DNA"/>
</dbReference>
<dbReference type="AlphaFoldDB" id="A0A1C5A2L1"/>
<accession>A0A1C5A2L1</accession>
<dbReference type="Proteomes" id="UP000198253">
    <property type="component" value="Chromosome I"/>
</dbReference>
<keyword evidence="2" id="KW-1185">Reference proteome</keyword>
<proteinExistence type="predicted"/>
<dbReference type="RefSeq" id="WP_088984755.1">
    <property type="nucleotide sequence ID" value="NZ_JBITFW010000009.1"/>
</dbReference>
<sequence>MTAGRGRPEHTAARPSWRCRACGAPWPCSPARLRLLVEYRGNRPTLLIYLNLMMEDAAADLPPGDPDDAAPSDLALRFLSWARAR</sequence>
<evidence type="ECO:0000313" key="1">
    <source>
        <dbReference type="EMBL" id="SCF39440.1"/>
    </source>
</evidence>